<name>A0A5C6CTS3_9BACT</name>
<dbReference type="Proteomes" id="UP000318437">
    <property type="component" value="Unassembled WGS sequence"/>
</dbReference>
<keyword evidence="2" id="KW-1185">Reference proteome</keyword>
<evidence type="ECO:0000313" key="1">
    <source>
        <dbReference type="EMBL" id="TWU28353.1"/>
    </source>
</evidence>
<accession>A0A5C6CTS3</accession>
<comment type="caution">
    <text evidence="1">The sequence shown here is derived from an EMBL/GenBank/DDBJ whole genome shotgun (WGS) entry which is preliminary data.</text>
</comment>
<proteinExistence type="predicted"/>
<reference evidence="1 2" key="1">
    <citation type="submission" date="2019-02" db="EMBL/GenBank/DDBJ databases">
        <title>Deep-cultivation of Planctomycetes and their phenomic and genomic characterization uncovers novel biology.</title>
        <authorList>
            <person name="Wiegand S."/>
            <person name="Jogler M."/>
            <person name="Boedeker C."/>
            <person name="Pinto D."/>
            <person name="Vollmers J."/>
            <person name="Rivas-Marin E."/>
            <person name="Kohn T."/>
            <person name="Peeters S.H."/>
            <person name="Heuer A."/>
            <person name="Rast P."/>
            <person name="Oberbeckmann S."/>
            <person name="Bunk B."/>
            <person name="Jeske O."/>
            <person name="Meyerdierks A."/>
            <person name="Storesund J.E."/>
            <person name="Kallscheuer N."/>
            <person name="Luecker S."/>
            <person name="Lage O.M."/>
            <person name="Pohl T."/>
            <person name="Merkel B.J."/>
            <person name="Hornburger P."/>
            <person name="Mueller R.-W."/>
            <person name="Bruemmer F."/>
            <person name="Labrenz M."/>
            <person name="Spormann A.M."/>
            <person name="Op Den Camp H."/>
            <person name="Overmann J."/>
            <person name="Amann R."/>
            <person name="Jetten M.S.M."/>
            <person name="Mascher T."/>
            <person name="Medema M.H."/>
            <person name="Devos D.P."/>
            <person name="Kaster A.-K."/>
            <person name="Ovreas L."/>
            <person name="Rohde M."/>
            <person name="Galperin M.Y."/>
            <person name="Jogler C."/>
        </authorList>
    </citation>
    <scope>NUCLEOTIDE SEQUENCE [LARGE SCALE GENOMIC DNA]</scope>
    <source>
        <strain evidence="1 2">Pla144</strain>
    </source>
</reference>
<dbReference type="AlphaFoldDB" id="A0A5C6CTS3"/>
<evidence type="ECO:0000313" key="2">
    <source>
        <dbReference type="Proteomes" id="UP000318437"/>
    </source>
</evidence>
<dbReference type="EMBL" id="SJPS01000002">
    <property type="protein sequence ID" value="TWU28353.1"/>
    <property type="molecule type" value="Genomic_DNA"/>
</dbReference>
<sequence length="77" mass="7981">MAVDASPVRGALTAEVIFTDGSLPIRFGTEVDASSVSLGDGETTAVGVTSARTGSLLEVTAPHLRQLDTIRVLQQVQ</sequence>
<protein>
    <submittedName>
        <fullName evidence="1">Uncharacterized protein</fullName>
    </submittedName>
</protein>
<organism evidence="1 2">
    <name type="scientific">Bythopirellula polymerisocia</name>
    <dbReference type="NCBI Taxonomy" id="2528003"/>
    <lineage>
        <taxon>Bacteria</taxon>
        <taxon>Pseudomonadati</taxon>
        <taxon>Planctomycetota</taxon>
        <taxon>Planctomycetia</taxon>
        <taxon>Pirellulales</taxon>
        <taxon>Lacipirellulaceae</taxon>
        <taxon>Bythopirellula</taxon>
    </lineage>
</organism>
<gene>
    <name evidence="1" type="ORF">Pla144_16410</name>
</gene>